<keyword evidence="4" id="KW-1185">Reference proteome</keyword>
<dbReference type="EMBL" id="JPVO01000044">
    <property type="protein sequence ID" value="KGR76607.1"/>
    <property type="molecule type" value="Genomic_DNA"/>
</dbReference>
<dbReference type="Pfam" id="PF11258">
    <property type="entry name" value="DUF3048"/>
    <property type="match status" value="1"/>
</dbReference>
<gene>
    <name evidence="3" type="ORF">CD33_05445</name>
</gene>
<dbReference type="PROSITE" id="PS51257">
    <property type="entry name" value="PROKAR_LIPOPROTEIN"/>
    <property type="match status" value="1"/>
</dbReference>
<dbReference type="STRING" id="1384057.CD33_05445"/>
<name>A0A0A3IP39_9BACL</name>
<dbReference type="eggNOG" id="COG1470">
    <property type="taxonomic scope" value="Bacteria"/>
</dbReference>
<accession>A0A0A3IP39</accession>
<dbReference type="InterPro" id="IPR035328">
    <property type="entry name" value="DUF3048_C"/>
</dbReference>
<dbReference type="InterPro" id="IPR021416">
    <property type="entry name" value="DUF3048_N"/>
</dbReference>
<evidence type="ECO:0000259" key="2">
    <source>
        <dbReference type="Pfam" id="PF17479"/>
    </source>
</evidence>
<dbReference type="InterPro" id="IPR023158">
    <property type="entry name" value="YerB-like_sf"/>
</dbReference>
<feature type="domain" description="DUF3048" evidence="2">
    <location>
        <begin position="220"/>
        <end position="331"/>
    </location>
</feature>
<evidence type="ECO:0000313" key="3">
    <source>
        <dbReference type="EMBL" id="KGR76607.1"/>
    </source>
</evidence>
<evidence type="ECO:0000259" key="1">
    <source>
        <dbReference type="Pfam" id="PF11258"/>
    </source>
</evidence>
<evidence type="ECO:0008006" key="5">
    <source>
        <dbReference type="Google" id="ProtNLM"/>
    </source>
</evidence>
<feature type="domain" description="DUF3048" evidence="1">
    <location>
        <begin position="52"/>
        <end position="189"/>
    </location>
</feature>
<dbReference type="Gene3D" id="3.50.90.10">
    <property type="entry name" value="YerB-like"/>
    <property type="match status" value="1"/>
</dbReference>
<dbReference type="Proteomes" id="UP000030408">
    <property type="component" value="Unassembled WGS sequence"/>
</dbReference>
<dbReference type="Pfam" id="PF17479">
    <property type="entry name" value="DUF3048_C"/>
    <property type="match status" value="1"/>
</dbReference>
<comment type="caution">
    <text evidence="3">The sequence shown here is derived from an EMBL/GenBank/DDBJ whole genome shotgun (WGS) entry which is preliminary data.</text>
</comment>
<organism evidence="3 4">
    <name type="scientific">Ureibacillus sinduriensis BLB-1 = JCM 15800</name>
    <dbReference type="NCBI Taxonomy" id="1384057"/>
    <lineage>
        <taxon>Bacteria</taxon>
        <taxon>Bacillati</taxon>
        <taxon>Bacillota</taxon>
        <taxon>Bacilli</taxon>
        <taxon>Bacillales</taxon>
        <taxon>Caryophanaceae</taxon>
        <taxon>Ureibacillus</taxon>
    </lineage>
</organism>
<protein>
    <recommendedName>
        <fullName evidence="5">Lipoprotein YerB</fullName>
    </recommendedName>
</protein>
<reference evidence="3 4" key="1">
    <citation type="submission" date="2014-02" db="EMBL/GenBank/DDBJ databases">
        <title>Draft genome sequence of Lysinibacillus sinduriensis JCM 15800.</title>
        <authorList>
            <person name="Zhang F."/>
            <person name="Wang G."/>
            <person name="Zhang L."/>
        </authorList>
    </citation>
    <scope>NUCLEOTIDE SEQUENCE [LARGE SCALE GENOMIC DNA]</scope>
    <source>
        <strain evidence="3 4">JCM 15800</strain>
    </source>
</reference>
<dbReference type="OrthoDB" id="9779102at2"/>
<dbReference type="SUPFAM" id="SSF159774">
    <property type="entry name" value="YerB-like"/>
    <property type="match status" value="1"/>
</dbReference>
<evidence type="ECO:0000313" key="4">
    <source>
        <dbReference type="Proteomes" id="UP000030408"/>
    </source>
</evidence>
<proteinExistence type="predicted"/>
<sequence length="347" mass="38048">MRINGLLAVAACICLLAGCSGTEEEAGKKGNTTEEKAVPVSGDIGLPYIMPFTGEPLEDEVTQRPILATINNYPDARPQSGIASADVIYEMLAEGDVTRFLALFHSEIPETIGPIRSARDYFIELAAGLDAFYIAHGYSPEAQQLLASGMVDHVNGMQYDGTLFKRSTARVAPHNSYFLGENIETAAAEVSTSLLYQKKVSYTFYKEDESVKIGTEAESVAVTYSHNDSFNSLYTYNTDRNIYTRQSGEILTIDELTNEPLALSNVLFFEMGHSIIDNEGRREIDLTSGGPALVFQQGVMREVQWENIDGVLKAVENDGSEVKLVPGKTWVHFVPSKPGMTISVKYS</sequence>
<dbReference type="AlphaFoldDB" id="A0A0A3IP39"/>
<dbReference type="RefSeq" id="WP_036198795.1">
    <property type="nucleotide sequence ID" value="NZ_AVCY01000012.1"/>
</dbReference>